<reference evidence="3 4" key="1">
    <citation type="submission" date="2019-02" db="EMBL/GenBank/DDBJ databases">
        <title>Genomic Encyclopedia of Type Strains, Phase IV (KMG-IV): sequencing the most valuable type-strain genomes for metagenomic binning, comparative biology and taxonomic classification.</title>
        <authorList>
            <person name="Goeker M."/>
        </authorList>
    </citation>
    <scope>NUCLEOTIDE SEQUENCE [LARGE SCALE GENOMIC DNA]</scope>
    <source>
        <strain evidence="3 4">DSM 23814</strain>
    </source>
</reference>
<dbReference type="Proteomes" id="UP000293398">
    <property type="component" value="Unassembled WGS sequence"/>
</dbReference>
<dbReference type="GO" id="GO:0009244">
    <property type="term" value="P:lipopolysaccharide core region biosynthetic process"/>
    <property type="evidence" value="ECO:0007669"/>
    <property type="project" value="TreeGrafter"/>
</dbReference>
<gene>
    <name evidence="3" type="ORF">EV681_4417</name>
</gene>
<evidence type="ECO:0000313" key="4">
    <source>
        <dbReference type="Proteomes" id="UP000293398"/>
    </source>
</evidence>
<protein>
    <submittedName>
        <fullName evidence="3">Heptosyltransferase-3</fullName>
    </submittedName>
</protein>
<dbReference type="AlphaFoldDB" id="A0A4Q7V570"/>
<evidence type="ECO:0000313" key="3">
    <source>
        <dbReference type="EMBL" id="RZT91661.1"/>
    </source>
</evidence>
<organism evidence="3 4">
    <name type="scientific">Advenella incenata</name>
    <dbReference type="NCBI Taxonomy" id="267800"/>
    <lineage>
        <taxon>Bacteria</taxon>
        <taxon>Pseudomonadati</taxon>
        <taxon>Pseudomonadota</taxon>
        <taxon>Betaproteobacteria</taxon>
        <taxon>Burkholderiales</taxon>
        <taxon>Alcaligenaceae</taxon>
    </lineage>
</organism>
<evidence type="ECO:0000256" key="2">
    <source>
        <dbReference type="ARBA" id="ARBA00022679"/>
    </source>
</evidence>
<dbReference type="Gene3D" id="3.40.50.2000">
    <property type="entry name" value="Glycogen Phosphorylase B"/>
    <property type="match status" value="2"/>
</dbReference>
<accession>A0A4Q7V570</accession>
<dbReference type="EMBL" id="SHKO01000005">
    <property type="protein sequence ID" value="RZT91661.1"/>
    <property type="molecule type" value="Genomic_DNA"/>
</dbReference>
<keyword evidence="1" id="KW-0328">Glycosyltransferase</keyword>
<dbReference type="GO" id="GO:0008713">
    <property type="term" value="F:ADP-heptose-lipopolysaccharide heptosyltransferase activity"/>
    <property type="evidence" value="ECO:0007669"/>
    <property type="project" value="TreeGrafter"/>
</dbReference>
<evidence type="ECO:0000256" key="1">
    <source>
        <dbReference type="ARBA" id="ARBA00022676"/>
    </source>
</evidence>
<dbReference type="PANTHER" id="PTHR30160:SF7">
    <property type="entry name" value="ADP-HEPTOSE--LPS HEPTOSYLTRANSFERASE 2"/>
    <property type="match status" value="1"/>
</dbReference>
<dbReference type="OrthoDB" id="9797795at2"/>
<dbReference type="RefSeq" id="WP_128396553.1">
    <property type="nucleotide sequence ID" value="NZ_SHKO01000005.1"/>
</dbReference>
<keyword evidence="2 3" id="KW-0808">Transferase</keyword>
<name>A0A4Q7V570_9BURK</name>
<dbReference type="GO" id="GO:0005829">
    <property type="term" value="C:cytosol"/>
    <property type="evidence" value="ECO:0007669"/>
    <property type="project" value="TreeGrafter"/>
</dbReference>
<dbReference type="CDD" id="cd03789">
    <property type="entry name" value="GT9_LPS_heptosyltransferase"/>
    <property type="match status" value="1"/>
</dbReference>
<dbReference type="InterPro" id="IPR051199">
    <property type="entry name" value="LPS_LOS_Heptosyltrfase"/>
</dbReference>
<dbReference type="InterPro" id="IPR002201">
    <property type="entry name" value="Glyco_trans_9"/>
</dbReference>
<dbReference type="SUPFAM" id="SSF53756">
    <property type="entry name" value="UDP-Glycosyltransferase/glycogen phosphorylase"/>
    <property type="match status" value="1"/>
</dbReference>
<dbReference type="Pfam" id="PF01075">
    <property type="entry name" value="Glyco_transf_9"/>
    <property type="match status" value="1"/>
</dbReference>
<proteinExistence type="predicted"/>
<keyword evidence="4" id="KW-1185">Reference proteome</keyword>
<sequence length="396" mass="42797">MVDKQQEAIEMARGWFDVKALVAAPKIALKRIAKKTEKIVRKSIFSVLDSSSGVRQETPVTALRAVSRIIVVRPNYRIGNAILSTAVIAPLKERFPDAEIDFLVTNKTAALFANLPVDHVIALTRSAILQPWRAMAILRYLRTRRYDLAVQLAPSSLSGVLVSTLLGARYVMGKPKSDAAWYDIKVKDPIIQAYDAGTAFSRALGAVGPVSTQLIVSDQEQAVALSQLQALGLVVSGESQVASFVAVFVGGHADKVCPLLFWLALIRELDQAGKRFVVFVGPEEKAMIPHLQQALQALPLGTLCPPKSLRIFAAMLAQARVMVTPDSGPMHMAAALGIPVVAMVQTQKSLAFIPPVASSQVVLDLNVSEALVAVDRYYYGNHSCAFPDADQYAQAA</sequence>
<comment type="caution">
    <text evidence="3">The sequence shown here is derived from an EMBL/GenBank/DDBJ whole genome shotgun (WGS) entry which is preliminary data.</text>
</comment>
<dbReference type="PANTHER" id="PTHR30160">
    <property type="entry name" value="TETRAACYLDISACCHARIDE 4'-KINASE-RELATED"/>
    <property type="match status" value="1"/>
</dbReference>